<reference evidence="1 2" key="1">
    <citation type="submission" date="2015-07" db="EMBL/GenBank/DDBJ databases">
        <title>Draft genome of Bellilinea caldifistulae DSM 17877.</title>
        <authorList>
            <person name="Hemp J."/>
            <person name="Ward L.M."/>
            <person name="Pace L.A."/>
            <person name="Fischer W.W."/>
        </authorList>
    </citation>
    <scope>NUCLEOTIDE SEQUENCE [LARGE SCALE GENOMIC DNA]</scope>
    <source>
        <strain evidence="1 2">GOMI-1</strain>
    </source>
</reference>
<dbReference type="AlphaFoldDB" id="A0A0P6X3K1"/>
<keyword evidence="2" id="KW-1185">Reference proteome</keyword>
<dbReference type="STRING" id="360411.AC812_11135"/>
<gene>
    <name evidence="1" type="ORF">AC812_11135</name>
</gene>
<name>A0A0P6X3K1_9CHLR</name>
<protein>
    <recommendedName>
        <fullName evidence="3">N-acetyltransferase</fullName>
    </recommendedName>
</protein>
<sequence>MRSRPDETYPPTPVSVDTLTIDIGEVEAILQGYPMQLPPWPEATFQLKDGRTLYLRSMTEDDIPTLLGFMERVMKVEKDFYDIVGVRVYGEILAVKRKRIKDAFTILGLIDGEFVGFANGRFWNKDLAISLHTMAFSRRGRVGWAMYYAKTYYAMEICKAKEWWSTFESYNGWRMAGLAMAQPTKPWPEYQHELGGAKVFYVNQDHWNIQLKQYLVDAVGNDLNFDVPEEVRKANAVLRVPETLEL</sequence>
<dbReference type="InterPro" id="IPR016181">
    <property type="entry name" value="Acyl_CoA_acyltransferase"/>
</dbReference>
<proteinExistence type="predicted"/>
<accession>A0A0P6X3K1</accession>
<comment type="caution">
    <text evidence="1">The sequence shown here is derived from an EMBL/GenBank/DDBJ whole genome shotgun (WGS) entry which is preliminary data.</text>
</comment>
<evidence type="ECO:0000313" key="1">
    <source>
        <dbReference type="EMBL" id="KPL74390.1"/>
    </source>
</evidence>
<evidence type="ECO:0008006" key="3">
    <source>
        <dbReference type="Google" id="ProtNLM"/>
    </source>
</evidence>
<evidence type="ECO:0000313" key="2">
    <source>
        <dbReference type="Proteomes" id="UP000050514"/>
    </source>
</evidence>
<dbReference type="Proteomes" id="UP000050514">
    <property type="component" value="Unassembled WGS sequence"/>
</dbReference>
<organism evidence="1 2">
    <name type="scientific">Bellilinea caldifistulae</name>
    <dbReference type="NCBI Taxonomy" id="360411"/>
    <lineage>
        <taxon>Bacteria</taxon>
        <taxon>Bacillati</taxon>
        <taxon>Chloroflexota</taxon>
        <taxon>Anaerolineae</taxon>
        <taxon>Anaerolineales</taxon>
        <taxon>Anaerolineaceae</taxon>
        <taxon>Bellilinea</taxon>
    </lineage>
</organism>
<dbReference type="SUPFAM" id="SSF55729">
    <property type="entry name" value="Acyl-CoA N-acyltransferases (Nat)"/>
    <property type="match status" value="1"/>
</dbReference>
<dbReference type="EMBL" id="LGHJ01000017">
    <property type="protein sequence ID" value="KPL74390.1"/>
    <property type="molecule type" value="Genomic_DNA"/>
</dbReference>